<organism evidence="4 5">
    <name type="scientific">Porcisia hertigi</name>
    <dbReference type="NCBI Taxonomy" id="2761500"/>
    <lineage>
        <taxon>Eukaryota</taxon>
        <taxon>Discoba</taxon>
        <taxon>Euglenozoa</taxon>
        <taxon>Kinetoplastea</taxon>
        <taxon>Metakinetoplastina</taxon>
        <taxon>Trypanosomatida</taxon>
        <taxon>Trypanosomatidae</taxon>
        <taxon>Leishmaniinae</taxon>
        <taxon>Porcisia</taxon>
    </lineage>
</organism>
<proteinExistence type="predicted"/>
<feature type="compositionally biased region" description="Low complexity" evidence="2">
    <location>
        <begin position="272"/>
        <end position="285"/>
    </location>
</feature>
<dbReference type="SMART" id="SM00356">
    <property type="entry name" value="ZnF_C3H1"/>
    <property type="match status" value="2"/>
</dbReference>
<dbReference type="OrthoDB" id="273228at2759"/>
<protein>
    <recommendedName>
        <fullName evidence="3">C3H1-type domain-containing protein</fullName>
    </recommendedName>
</protein>
<feature type="compositionally biased region" description="Low complexity" evidence="2">
    <location>
        <begin position="190"/>
        <end position="204"/>
    </location>
</feature>
<dbReference type="InterPro" id="IPR000571">
    <property type="entry name" value="Znf_CCCH"/>
</dbReference>
<dbReference type="PANTHER" id="PTHR37562">
    <property type="entry name" value="C3H1-TYPE DOMAIN-CONTAINING PROTEIN-RELATED"/>
    <property type="match status" value="1"/>
</dbReference>
<feature type="region of interest" description="Disordered" evidence="2">
    <location>
        <begin position="462"/>
        <end position="545"/>
    </location>
</feature>
<keyword evidence="1" id="KW-0862">Zinc</keyword>
<dbReference type="RefSeq" id="XP_067757980.1">
    <property type="nucleotide sequence ID" value="XM_067902563.1"/>
</dbReference>
<feature type="compositionally biased region" description="Low complexity" evidence="2">
    <location>
        <begin position="474"/>
        <end position="492"/>
    </location>
</feature>
<comment type="caution">
    <text evidence="4">The sequence shown here is derived from an EMBL/GenBank/DDBJ whole genome shotgun (WGS) entry which is preliminary data.</text>
</comment>
<evidence type="ECO:0000259" key="3">
    <source>
        <dbReference type="PROSITE" id="PS50103"/>
    </source>
</evidence>
<evidence type="ECO:0000256" key="1">
    <source>
        <dbReference type="PROSITE-ProRule" id="PRU00723"/>
    </source>
</evidence>
<feature type="domain" description="C3H1-type" evidence="3">
    <location>
        <begin position="332"/>
        <end position="362"/>
    </location>
</feature>
<dbReference type="AlphaFoldDB" id="A0A836LGA2"/>
<feature type="compositionally biased region" description="Basic and acidic residues" evidence="2">
    <location>
        <begin position="462"/>
        <end position="473"/>
    </location>
</feature>
<feature type="domain" description="C3H1-type" evidence="3">
    <location>
        <begin position="426"/>
        <end position="454"/>
    </location>
</feature>
<dbReference type="PROSITE" id="PS50103">
    <property type="entry name" value="ZF_C3H1"/>
    <property type="match status" value="2"/>
</dbReference>
<dbReference type="GO" id="GO:0008270">
    <property type="term" value="F:zinc ion binding"/>
    <property type="evidence" value="ECO:0007669"/>
    <property type="project" value="UniProtKB-KW"/>
</dbReference>
<feature type="region of interest" description="Disordered" evidence="2">
    <location>
        <begin position="265"/>
        <end position="285"/>
    </location>
</feature>
<feature type="zinc finger region" description="C3H1-type" evidence="1">
    <location>
        <begin position="426"/>
        <end position="454"/>
    </location>
</feature>
<gene>
    <name evidence="4" type="ORF">JKF63_06614</name>
</gene>
<evidence type="ECO:0000313" key="5">
    <source>
        <dbReference type="Proteomes" id="UP000674318"/>
    </source>
</evidence>
<name>A0A836LGA2_9TRYP</name>
<dbReference type="GeneID" id="94292640"/>
<dbReference type="PANTHER" id="PTHR37562:SF5">
    <property type="entry name" value="C3H1-TYPE DOMAIN-CONTAINING PROTEIN"/>
    <property type="match status" value="1"/>
</dbReference>
<feature type="compositionally biased region" description="Polar residues" evidence="2">
    <location>
        <begin position="509"/>
        <end position="522"/>
    </location>
</feature>
<keyword evidence="1" id="KW-0863">Zinc-finger</keyword>
<evidence type="ECO:0000256" key="2">
    <source>
        <dbReference type="SAM" id="MobiDB-lite"/>
    </source>
</evidence>
<accession>A0A836LGA2</accession>
<dbReference type="EMBL" id="JAFJZO010000018">
    <property type="protein sequence ID" value="KAG5507665.1"/>
    <property type="molecule type" value="Genomic_DNA"/>
</dbReference>
<feature type="zinc finger region" description="C3H1-type" evidence="1">
    <location>
        <begin position="332"/>
        <end position="362"/>
    </location>
</feature>
<dbReference type="KEGG" id="phet:94292640"/>
<reference evidence="4 5" key="1">
    <citation type="submission" date="2021-02" db="EMBL/GenBank/DDBJ databases">
        <title>Porcisia hertigi Genome sequencing and assembly.</title>
        <authorList>
            <person name="Almutairi H."/>
            <person name="Gatherer D."/>
        </authorList>
    </citation>
    <scope>NUCLEOTIDE SEQUENCE [LARGE SCALE GENOMIC DNA]</scope>
    <source>
        <strain evidence="4 5">C119</strain>
    </source>
</reference>
<keyword evidence="5" id="KW-1185">Reference proteome</keyword>
<sequence length="644" mass="68097">MFSPVYEDVSGLFGCSMPISSFGPSTELQFPHPHFMVTNTHTSQTQAEQQQQQQQQQFIGHPSIYSLVDTSGVQMQRPSASSQQIPMGGMSLGSFDGAPILPYEVFMQQQQQQQQQHGASGKPTTTIHTHDGLRYYLSSSTGAPVMAAAGGPAPATSANIVQMQHQGGATLYTLDSKGTPTRLTSTPPTGGFRSGSSATSSGPAASEYPFYASAAASAGFLSNGPLAIAPGSMGSTSTTPYAIQGPLPSASPHICGAVNGLPTAITGNQPHSNSGSNPNNNNNVSARRENQATLHEMLSTKAVLEVFDPDFKLIYNVPTSCVVHLPPARLNITRLVLCRNYRPHEPQSCAMGGSCKFVHADCNYTKLEAHPIHVNYIWRHETFCTYPRMPAGEKLEVIQLDGQSIVIASERVLLTAGASAQTPARNTAPMCCDSYENSGMCNCGERCSFIHVVHVDPNVQGDFKRAPRKREPQNHSNNNISSASSNAIQSTNHNGNNSIAKKEEVGGQAQRSGSSTTTTTEPVSHHRHTNSPDTVNSNTSNASNATVLNGVTSNTVLSTSIEGILNTAASAKLQEAVAQQLRTTGGSMSSHPANPSFSISLTPFAMQTLTRTKSVGTLLYLPRGASEATVLGPVGAGEMPPSSS</sequence>
<dbReference type="Proteomes" id="UP000674318">
    <property type="component" value="Unassembled WGS sequence"/>
</dbReference>
<keyword evidence="1" id="KW-0479">Metal-binding</keyword>
<feature type="compositionally biased region" description="Low complexity" evidence="2">
    <location>
        <begin position="534"/>
        <end position="545"/>
    </location>
</feature>
<feature type="region of interest" description="Disordered" evidence="2">
    <location>
        <begin position="173"/>
        <end position="204"/>
    </location>
</feature>
<evidence type="ECO:0000313" key="4">
    <source>
        <dbReference type="EMBL" id="KAG5507665.1"/>
    </source>
</evidence>
<feature type="compositionally biased region" description="Polar residues" evidence="2">
    <location>
        <begin position="176"/>
        <end position="188"/>
    </location>
</feature>